<dbReference type="Pfam" id="PF12505">
    <property type="entry name" value="DUF3712"/>
    <property type="match status" value="6"/>
</dbReference>
<name>A0A9P6C7F9_9AGAR</name>
<dbReference type="PANTHER" id="PTHR35895:SF1">
    <property type="entry name" value="LIPID-BINDING SERUM GLYCOPROTEIN C-TERMINAL DOMAIN-CONTAINING PROTEIN"/>
    <property type="match status" value="1"/>
</dbReference>
<keyword evidence="2" id="KW-0812">Transmembrane</keyword>
<keyword evidence="2" id="KW-0472">Membrane</keyword>
<sequence length="2478" mass="259195">MDQAGPARQSSGIYDANYDSQHSFSSQVDLREHAAQPAGVATRTAAGVPLSTAEGDARGGMPSGSNAEPGDAPDDAPQTQPQQPRVPLYKRRWFIITSAVLSALGIALLFILLFPVIRAIVQLVVNRSQIDVERAVIMNASNDSFQLTFQGNVTHTGIFSASIKFTNQVDVYWLKEPDTNSTGMKLGHTDAFEALHATHKRAKVDQTRTFTIEDQAAFSEFTRFMITSPSFSWRLHSNDLHVQALKFPVAKGIEFNKRVDLQGINGFSNNVALLDFKLPSDNPAGGLDFIAVTQLNNTSPFVLELGTTVFDLSYQGVFLGSGTSSNTSIDTGLNNITLKGVLEPVQNPADLVKVSNLFTNYLNGDLSNVTASGRSTFQNDGTVVQWLSDGLQALQLNVPFMTAPINPIRTIDIGNLALAFSPETPWTPAAASDSVRATLQLPFGFGLSIGEIKNNFSIVSNGAQVAGLSTPLGASTSSITVLGEADTQGTINITIANTNLTCPDPQHPAFSTFNANLTSSDVANFRLVGNSRAIANLSIGQITLDPIKVNVSTQLQGLQGLKGMTQIQGVDVAGGTTDHINLNINVTISNPSNLNLSTGDLTLQLSRDGVALGTALLPNLDLRMGNNSISATSAFRANDSPQGQQTLNDFVGKKDVELTISGFNGSTNVPSLAEAFETLEIGVTLPGLKTNLLESAGLKVLPTTGRENNISHVTVSLNNPFTAPLRITRISSTVTSHGIPLGVIETNTDFNSAPHSTTQSPELELNMNFDPAALFTLTRVLAVEAGLDPAPLDGIVQLGGIQYLTTSGQPPVKRQDASVFAGFNLPTFVQTAFKKLQSDVQLTSEVSIGDFNATLQYTQTAVPTATDDSLNLILPILAQPIVNRIVAGAGLGIDTVLITDPKQEAFGTHLRGSISNAGPFDAKIAFPSGLNVAWQGSTLGNIKMDAVQVTGDVGATLDNDATFNVADVGVLTNFAKVLLTEESFDWQISGDNLSVNALGIDVPGITFPAKQVNLKGFNGLKGGVNIKSFDLPSNDPAGGIHLTLQASATNPSDVGIQLDSLGFNTFSGNIMIAPVAASGGVTLAPRSTSNLSLVGRLVPQTSSDGLAEVSQIFNNFVAGKTSDVMVEGASAGPSSVTWLNEGIKSLKVDTVLPDQGPQNIIKSITLNQMDLRFTEATAYSPSTSSQSTDAAFTLPFNFPLDITALEQTITLSYQGTSFGQLAIPKGPSSTDVENRIIHLKFENVPLDVSDGAHSTFERFLADTTVGARQVVGLSGIASADASTAVGVLSLTGISFSVDSVIEGLQGLNTRPVTVSNLDVNHGFPDFLLIKVDGTLFNPSNLTIGTGDVSFDLQFQDKTIGTANIQNLVITPGAITPAIDVHYAPQGDAVSSGRTLLQDFLQGINVDTAIVGSTSATDIQSLQQALSQIRLSPVTIPALNTTLIKSVSLTFPINIVDTGIATTKVTISNPFTASINLLRVEASASFHNVSLGSVPNIDLSSNPIRAEGHSEVTSPGLPFKFNLDPVAIISLLQQSSAQNGVSLGPLNDLFQFVLDNPNFKPPVKTTVDTSKPTCVSGHQFDATGAILKSLANLRVDLDVDTGTKLDDFATDLTFAQKSVPAVTDETTLFLIGAVAGPVAQHLVDGAVLAFKEADITNISNDGFDLSLKGSLTNVGPLDALIEFVEPLTVTWQGKAIAQISLPPVCAAANDGVPDYETNGRLTITNQDDFTAFAGFLLHNEEFVWTISTDKLRLRALGTIFDNIALSKDVTFKAFNNLPGVTISNFQLPSDDPAGGIHVETDAMIPSPAQLGLELGHVTFDAFFQDVLVGPLAADNLTLKPQAVAQTHLSGRIVPQSGNDLNTIGFLFSEFLAGRNTTLETRGDSVQPPGADGPVTWLSTAFKTLSLNVVLPGQKFDVIKSIQLNDLEVTIRTADQAFAPPASSKNTVAQYANPFGFSLQVVEAAQTLDLNMGGVNIAELDLPKMAVSGGVSTGNTVDLPISFENQTLKSLNDNAFAQLFAGVTLMSSVSINLKGSADVTARTPIGDVPINGIPIDVTSSLKGIAAFNHQATLTNVSVAGSGGQGGSEFILSPLTTTLQNPSNISLDTVGVSLPVIYQGTKIGRAAINEFDLVPGENVVPTEFHYEPDNANDTVAQDFLTQFIQTGNKLDLTIDGDAQSSPFGSLQPALDGVTISTSIMGLNHPAIISSAHVVITLDSLVTNLVSVEFQVTNPLDTEMVIEFVQANSGLDGLTYAFFDQGFNSFAIPPGQTVGSGLFGNVLLTQGAIASLAIIPRGILDISAANTVRIGGPNGYQIPWLKLMQTGVPTTYDLQLSLQGVTNTLDGLLDKVKEILSGNHAPSVIAAASSIVASASANGGEAALTKSPAPSASSSVVGGTTAGGKSSDAPVPVTSATTKATSSEAPAEASVTTPAKASPVTAAAKTTDSEAPAKASPVAAAAKASPTTVAAAGSSSAASSSD</sequence>
<keyword evidence="4" id="KW-1185">Reference proteome</keyword>
<dbReference type="OrthoDB" id="10039566at2759"/>
<evidence type="ECO:0000313" key="3">
    <source>
        <dbReference type="EMBL" id="KAF9451269.1"/>
    </source>
</evidence>
<feature type="compositionally biased region" description="Low complexity" evidence="1">
    <location>
        <begin position="2381"/>
        <end position="2429"/>
    </location>
</feature>
<keyword evidence="2" id="KW-1133">Transmembrane helix</keyword>
<protein>
    <submittedName>
        <fullName evidence="3">Uncharacterized protein</fullName>
    </submittedName>
</protein>
<evidence type="ECO:0000313" key="4">
    <source>
        <dbReference type="Proteomes" id="UP000807342"/>
    </source>
</evidence>
<gene>
    <name evidence="3" type="ORF">P691DRAFT_757432</name>
</gene>
<comment type="caution">
    <text evidence="3">The sequence shown here is derived from an EMBL/GenBank/DDBJ whole genome shotgun (WGS) entry which is preliminary data.</text>
</comment>
<dbReference type="Proteomes" id="UP000807342">
    <property type="component" value="Unassembled WGS sequence"/>
</dbReference>
<evidence type="ECO:0000256" key="1">
    <source>
        <dbReference type="SAM" id="MobiDB-lite"/>
    </source>
</evidence>
<dbReference type="InterPro" id="IPR046368">
    <property type="entry name" value="Tag1"/>
</dbReference>
<dbReference type="EMBL" id="MU151088">
    <property type="protein sequence ID" value="KAF9451269.1"/>
    <property type="molecule type" value="Genomic_DNA"/>
</dbReference>
<feature type="region of interest" description="Disordered" evidence="1">
    <location>
        <begin position="24"/>
        <end position="83"/>
    </location>
</feature>
<dbReference type="PANTHER" id="PTHR35895">
    <property type="entry name" value="CHROMOSOME 16, WHOLE GENOME SHOTGUN SEQUENCE"/>
    <property type="match status" value="1"/>
</dbReference>
<dbReference type="GO" id="GO:0000329">
    <property type="term" value="C:fungal-type vacuole membrane"/>
    <property type="evidence" value="ECO:0007669"/>
    <property type="project" value="InterPro"/>
</dbReference>
<reference evidence="3" key="1">
    <citation type="submission" date="2020-11" db="EMBL/GenBank/DDBJ databases">
        <authorList>
            <consortium name="DOE Joint Genome Institute"/>
            <person name="Ahrendt S."/>
            <person name="Riley R."/>
            <person name="Andreopoulos W."/>
            <person name="Labutti K."/>
            <person name="Pangilinan J."/>
            <person name="Ruiz-Duenas F.J."/>
            <person name="Barrasa J.M."/>
            <person name="Sanchez-Garcia M."/>
            <person name="Camarero S."/>
            <person name="Miyauchi S."/>
            <person name="Serrano A."/>
            <person name="Linde D."/>
            <person name="Babiker R."/>
            <person name="Drula E."/>
            <person name="Ayuso-Fernandez I."/>
            <person name="Pacheco R."/>
            <person name="Padilla G."/>
            <person name="Ferreira P."/>
            <person name="Barriuso J."/>
            <person name="Kellner H."/>
            <person name="Castanera R."/>
            <person name="Alfaro M."/>
            <person name="Ramirez L."/>
            <person name="Pisabarro A.G."/>
            <person name="Kuo A."/>
            <person name="Tritt A."/>
            <person name="Lipzen A."/>
            <person name="He G."/>
            <person name="Yan M."/>
            <person name="Ng V."/>
            <person name="Cullen D."/>
            <person name="Martin F."/>
            <person name="Rosso M.-N."/>
            <person name="Henrissat B."/>
            <person name="Hibbett D."/>
            <person name="Martinez A.T."/>
            <person name="Grigoriev I.V."/>
        </authorList>
    </citation>
    <scope>NUCLEOTIDE SEQUENCE</scope>
    <source>
        <strain evidence="3">MF-IS2</strain>
    </source>
</reference>
<dbReference type="SUPFAM" id="SSF117070">
    <property type="entry name" value="LEA14-like"/>
    <property type="match status" value="1"/>
</dbReference>
<evidence type="ECO:0000256" key="2">
    <source>
        <dbReference type="SAM" id="Phobius"/>
    </source>
</evidence>
<organism evidence="3 4">
    <name type="scientific">Macrolepiota fuliginosa MF-IS2</name>
    <dbReference type="NCBI Taxonomy" id="1400762"/>
    <lineage>
        <taxon>Eukaryota</taxon>
        <taxon>Fungi</taxon>
        <taxon>Dikarya</taxon>
        <taxon>Basidiomycota</taxon>
        <taxon>Agaricomycotina</taxon>
        <taxon>Agaricomycetes</taxon>
        <taxon>Agaricomycetidae</taxon>
        <taxon>Agaricales</taxon>
        <taxon>Agaricineae</taxon>
        <taxon>Agaricaceae</taxon>
        <taxon>Macrolepiota</taxon>
    </lineage>
</organism>
<accession>A0A9P6C7F9</accession>
<dbReference type="InterPro" id="IPR022185">
    <property type="entry name" value="DUF3712"/>
</dbReference>
<feature type="region of interest" description="Disordered" evidence="1">
    <location>
        <begin position="2378"/>
        <end position="2478"/>
    </location>
</feature>
<feature type="transmembrane region" description="Helical" evidence="2">
    <location>
        <begin position="93"/>
        <end position="117"/>
    </location>
</feature>
<feature type="compositionally biased region" description="Low complexity" evidence="1">
    <location>
        <begin position="2448"/>
        <end position="2478"/>
    </location>
</feature>
<proteinExistence type="predicted"/>